<gene>
    <name evidence="2" type="ORF">OC846_002152</name>
</gene>
<comment type="caution">
    <text evidence="2">The sequence shown here is derived from an EMBL/GenBank/DDBJ whole genome shotgun (WGS) entry which is preliminary data.</text>
</comment>
<sequence>MALDRNRDILSGTGVQNWNPTTVEAFVLEKTFLEDVVRPLVRALVHSRLQTAGLASGATPGPALRNDLLSIRDALFQGIGSAGASTSATPSTTNAAAPNTYLRNSAAAGPSSAAAHSLINNTAGTGADASADIGNSSSLIGDETMADGSVNHSMTADSSSTDPSMLNFDVSQLGQMRRLTPQQRKRPGTRNRTCEGCGIPHNNKFRRGPNGSGTLCDKCGSKWKKIVDAANQDRELSGNSSLLPPGVVRPGAPASGPNRANGSNSSSGGQDASRDVVASAAAAAAAAAMAAADVVEEQERRRADGQGNSSSQRSNTSPPPPFYPAPRSGQAGPGAQASNASSSRDAESSTQPSPYNTSNGQQRAPQPGSRPSASGGSGSAETASPSSARQQQQQQQQQMAPPSTRPQQEQGARATGGGPPSGGGGIGRTAAQAFLTAMQQRNGVNNFG</sequence>
<dbReference type="GO" id="GO:0006355">
    <property type="term" value="P:regulation of DNA-templated transcription"/>
    <property type="evidence" value="ECO:0007669"/>
    <property type="project" value="InterPro"/>
</dbReference>
<reference evidence="2" key="1">
    <citation type="journal article" date="2023" name="PhytoFront">
        <title>Draft Genome Resources of Seven Strains of Tilletia horrida, Causal Agent of Kernel Smut of Rice.</title>
        <authorList>
            <person name="Khanal S."/>
            <person name="Antony Babu S."/>
            <person name="Zhou X.G."/>
        </authorList>
    </citation>
    <scope>NUCLEOTIDE SEQUENCE</scope>
    <source>
        <strain evidence="2">TX6</strain>
    </source>
</reference>
<feature type="compositionally biased region" description="Polar residues" evidence="1">
    <location>
        <begin position="399"/>
        <end position="410"/>
    </location>
</feature>
<feature type="compositionally biased region" description="Polar residues" evidence="1">
    <location>
        <begin position="350"/>
        <end position="363"/>
    </location>
</feature>
<dbReference type="Gene3D" id="3.30.50.10">
    <property type="entry name" value="Erythroid Transcription Factor GATA-1, subunit A"/>
    <property type="match status" value="1"/>
</dbReference>
<feature type="compositionally biased region" description="Low complexity" evidence="1">
    <location>
        <begin position="254"/>
        <end position="271"/>
    </location>
</feature>
<organism evidence="2 3">
    <name type="scientific">Tilletia horrida</name>
    <dbReference type="NCBI Taxonomy" id="155126"/>
    <lineage>
        <taxon>Eukaryota</taxon>
        <taxon>Fungi</taxon>
        <taxon>Dikarya</taxon>
        <taxon>Basidiomycota</taxon>
        <taxon>Ustilaginomycotina</taxon>
        <taxon>Exobasidiomycetes</taxon>
        <taxon>Tilletiales</taxon>
        <taxon>Tilletiaceae</taxon>
        <taxon>Tilletia</taxon>
    </lineage>
</organism>
<feature type="compositionally biased region" description="Polar residues" evidence="1">
    <location>
        <begin position="306"/>
        <end position="316"/>
    </location>
</feature>
<evidence type="ECO:0000256" key="1">
    <source>
        <dbReference type="SAM" id="MobiDB-lite"/>
    </source>
</evidence>
<protein>
    <recommendedName>
        <fullName evidence="4">GATA-type domain-containing protein</fullName>
    </recommendedName>
</protein>
<feature type="region of interest" description="Disordered" evidence="1">
    <location>
        <begin position="134"/>
        <end position="214"/>
    </location>
</feature>
<accession>A0AAN6JSW3</accession>
<dbReference type="InterPro" id="IPR013088">
    <property type="entry name" value="Znf_NHR/GATA"/>
</dbReference>
<feature type="region of interest" description="Disordered" evidence="1">
    <location>
        <begin position="294"/>
        <end position="448"/>
    </location>
</feature>
<dbReference type="EMBL" id="JAPDMZ010000039">
    <property type="protein sequence ID" value="KAK0554269.1"/>
    <property type="molecule type" value="Genomic_DNA"/>
</dbReference>
<dbReference type="Proteomes" id="UP001176517">
    <property type="component" value="Unassembled WGS sequence"/>
</dbReference>
<evidence type="ECO:0000313" key="2">
    <source>
        <dbReference type="EMBL" id="KAK0554269.1"/>
    </source>
</evidence>
<dbReference type="AlphaFoldDB" id="A0AAN6JSW3"/>
<evidence type="ECO:0008006" key="4">
    <source>
        <dbReference type="Google" id="ProtNLM"/>
    </source>
</evidence>
<dbReference type="SUPFAM" id="SSF57716">
    <property type="entry name" value="Glucocorticoid receptor-like (DNA-binding domain)"/>
    <property type="match status" value="1"/>
</dbReference>
<proteinExistence type="predicted"/>
<feature type="compositionally biased region" description="Gly residues" evidence="1">
    <location>
        <begin position="414"/>
        <end position="427"/>
    </location>
</feature>
<feature type="region of interest" description="Disordered" evidence="1">
    <location>
        <begin position="234"/>
        <end position="275"/>
    </location>
</feature>
<feature type="compositionally biased region" description="Low complexity" evidence="1">
    <location>
        <begin position="364"/>
        <end position="398"/>
    </location>
</feature>
<feature type="compositionally biased region" description="Polar residues" evidence="1">
    <location>
        <begin position="150"/>
        <end position="174"/>
    </location>
</feature>
<feature type="compositionally biased region" description="Polar residues" evidence="1">
    <location>
        <begin position="437"/>
        <end position="448"/>
    </location>
</feature>
<name>A0AAN6JSW3_9BASI</name>
<keyword evidence="3" id="KW-1185">Reference proteome</keyword>
<dbReference type="GO" id="GO:0008270">
    <property type="term" value="F:zinc ion binding"/>
    <property type="evidence" value="ECO:0007669"/>
    <property type="project" value="InterPro"/>
</dbReference>
<evidence type="ECO:0000313" key="3">
    <source>
        <dbReference type="Proteomes" id="UP001176517"/>
    </source>
</evidence>